<protein>
    <recommendedName>
        <fullName evidence="5">Squalene cyclase C-terminal domain-containing protein</fullName>
    </recommendedName>
</protein>
<dbReference type="SUPFAM" id="SSF48239">
    <property type="entry name" value="Terpenoid cyclases/Protein prenyltransferases"/>
    <property type="match status" value="1"/>
</dbReference>
<dbReference type="Proteomes" id="UP000317429">
    <property type="component" value="Chromosome"/>
</dbReference>
<name>A0A518DIU5_9BACT</name>
<keyword evidence="2" id="KW-0472">Membrane</keyword>
<feature type="compositionally biased region" description="Gly residues" evidence="1">
    <location>
        <begin position="57"/>
        <end position="72"/>
    </location>
</feature>
<accession>A0A518DIU5</accession>
<organism evidence="3 4">
    <name type="scientific">Pirellulimonas nuda</name>
    <dbReference type="NCBI Taxonomy" id="2528009"/>
    <lineage>
        <taxon>Bacteria</taxon>
        <taxon>Pseudomonadati</taxon>
        <taxon>Planctomycetota</taxon>
        <taxon>Planctomycetia</taxon>
        <taxon>Pirellulales</taxon>
        <taxon>Lacipirellulaceae</taxon>
        <taxon>Pirellulimonas</taxon>
    </lineage>
</organism>
<sequence length="566" mass="60595">MTRAAPTADAAENLKTGMRTEDNPAEATSPEPPERAAGPAPAGENPSAEAPSDGPKGDGPQGGGPQGDGPAGQGPDDEPAPEERGGVWADVLQGSPSWLVSLAVHMLILIAFGLWLLPQLPKPETNLLGTQLGEVEDLDSIDDILLDPVDMEVEELTELQPDTEVLADEVSMSQFNELTEAPSAVELSDLGLTTAPIATPTDLQGFDGTGTTGRGQMARKQLVRRGGGNEASETAVGLALKWLAEHQSPDGSWSLIHNTGACQGRCGNPGTYPQSARAATALALLPFLGAGQTHEEGKYQRVVERGLAALVRMGKPENVGASWSDPGVPVMYCHGLASIVLCEALGMSDDSSLRAPAQGAIDFIVYAQDQKGGGWRYKPREPGDTSVVGWQIMALKSGHLAELSVPASTIKRANQFLDSVEKKNGYVYVPGNGRTTNSMTSVGLLCRMYMGVKQDDPGLIAGAKRIAKAGPSADDYYYNYYASQVLFQHTEGRGPMWDTWNEKMRDQLVNQQEMRGHLKGSWFVPDRHNDRAGRLYTTSLAAMTLEVYYRYLPIYGAKAVSTEFPE</sequence>
<evidence type="ECO:0008006" key="5">
    <source>
        <dbReference type="Google" id="ProtNLM"/>
    </source>
</evidence>
<proteinExistence type="predicted"/>
<keyword evidence="2" id="KW-1133">Transmembrane helix</keyword>
<dbReference type="KEGG" id="pnd:Pla175_48160"/>
<dbReference type="InterPro" id="IPR008930">
    <property type="entry name" value="Terpenoid_cyclase/PrenylTrfase"/>
</dbReference>
<dbReference type="AlphaFoldDB" id="A0A518DIU5"/>
<reference evidence="3 4" key="1">
    <citation type="submission" date="2019-02" db="EMBL/GenBank/DDBJ databases">
        <title>Deep-cultivation of Planctomycetes and their phenomic and genomic characterization uncovers novel biology.</title>
        <authorList>
            <person name="Wiegand S."/>
            <person name="Jogler M."/>
            <person name="Boedeker C."/>
            <person name="Pinto D."/>
            <person name="Vollmers J."/>
            <person name="Rivas-Marin E."/>
            <person name="Kohn T."/>
            <person name="Peeters S.H."/>
            <person name="Heuer A."/>
            <person name="Rast P."/>
            <person name="Oberbeckmann S."/>
            <person name="Bunk B."/>
            <person name="Jeske O."/>
            <person name="Meyerdierks A."/>
            <person name="Storesund J.E."/>
            <person name="Kallscheuer N."/>
            <person name="Luecker S."/>
            <person name="Lage O.M."/>
            <person name="Pohl T."/>
            <person name="Merkel B.J."/>
            <person name="Hornburger P."/>
            <person name="Mueller R.-W."/>
            <person name="Bruemmer F."/>
            <person name="Labrenz M."/>
            <person name="Spormann A.M."/>
            <person name="Op den Camp H."/>
            <person name="Overmann J."/>
            <person name="Amann R."/>
            <person name="Jetten M.S.M."/>
            <person name="Mascher T."/>
            <person name="Medema M.H."/>
            <person name="Devos D.P."/>
            <person name="Kaster A.-K."/>
            <person name="Ovreas L."/>
            <person name="Rohde M."/>
            <person name="Galperin M.Y."/>
            <person name="Jogler C."/>
        </authorList>
    </citation>
    <scope>NUCLEOTIDE SEQUENCE [LARGE SCALE GENOMIC DNA]</scope>
    <source>
        <strain evidence="3 4">Pla175</strain>
    </source>
</reference>
<dbReference type="RefSeq" id="WP_197527110.1">
    <property type="nucleotide sequence ID" value="NZ_CP036291.1"/>
</dbReference>
<evidence type="ECO:0000313" key="4">
    <source>
        <dbReference type="Proteomes" id="UP000317429"/>
    </source>
</evidence>
<evidence type="ECO:0000313" key="3">
    <source>
        <dbReference type="EMBL" id="QDU91394.1"/>
    </source>
</evidence>
<evidence type="ECO:0000256" key="2">
    <source>
        <dbReference type="SAM" id="Phobius"/>
    </source>
</evidence>
<keyword evidence="4" id="KW-1185">Reference proteome</keyword>
<feature type="transmembrane region" description="Helical" evidence="2">
    <location>
        <begin position="98"/>
        <end position="117"/>
    </location>
</feature>
<dbReference type="Gene3D" id="1.50.10.20">
    <property type="match status" value="2"/>
</dbReference>
<keyword evidence="2" id="KW-0812">Transmembrane</keyword>
<dbReference type="EMBL" id="CP036291">
    <property type="protein sequence ID" value="QDU91394.1"/>
    <property type="molecule type" value="Genomic_DNA"/>
</dbReference>
<feature type="region of interest" description="Disordered" evidence="1">
    <location>
        <begin position="1"/>
        <end position="84"/>
    </location>
</feature>
<evidence type="ECO:0000256" key="1">
    <source>
        <dbReference type="SAM" id="MobiDB-lite"/>
    </source>
</evidence>
<gene>
    <name evidence="3" type="ORF">Pla175_48160</name>
</gene>
<feature type="compositionally biased region" description="Low complexity" evidence="1">
    <location>
        <begin position="35"/>
        <end position="54"/>
    </location>
</feature>